<evidence type="ECO:0000313" key="1">
    <source>
        <dbReference type="EMBL" id="MDQ0684565.1"/>
    </source>
</evidence>
<comment type="caution">
    <text evidence="1">The sequence shown here is derived from an EMBL/GenBank/DDBJ whole genome shotgun (WGS) entry which is preliminary data.</text>
</comment>
<dbReference type="EMBL" id="JAUSYA010000001">
    <property type="protein sequence ID" value="MDQ0684565.1"/>
    <property type="molecule type" value="Genomic_DNA"/>
</dbReference>
<name>A0ABU0Q1L7_STRAH</name>
<evidence type="ECO:0008006" key="3">
    <source>
        <dbReference type="Google" id="ProtNLM"/>
    </source>
</evidence>
<dbReference type="Proteomes" id="UP001243364">
    <property type="component" value="Unassembled WGS sequence"/>
</dbReference>
<gene>
    <name evidence="1" type="ORF">QFZ56_003528</name>
</gene>
<sequence>MTTMTRGGAADVPGAVRRRRVVAAAGAVCAGLLVLSACDKPTPMSTITVGRDSVATEATCGGEGDALKPAEITECLADKDIKSISVDPDETVRFGVDPDVADKRWTILMNGQPLTEDSDKTYRTIPGSVFFNAQYGAQGDSTLVTIKAGDGKKQSQAATGLWSFKLKKDD</sequence>
<proteinExistence type="predicted"/>
<evidence type="ECO:0000313" key="2">
    <source>
        <dbReference type="Proteomes" id="UP001243364"/>
    </source>
</evidence>
<keyword evidence="2" id="KW-1185">Reference proteome</keyword>
<dbReference type="RefSeq" id="WP_306951179.1">
    <property type="nucleotide sequence ID" value="NZ_JAUSYA010000001.1"/>
</dbReference>
<organism evidence="1 2">
    <name type="scientific">Streptomyces achromogenes</name>
    <dbReference type="NCBI Taxonomy" id="67255"/>
    <lineage>
        <taxon>Bacteria</taxon>
        <taxon>Bacillati</taxon>
        <taxon>Actinomycetota</taxon>
        <taxon>Actinomycetes</taxon>
        <taxon>Kitasatosporales</taxon>
        <taxon>Streptomycetaceae</taxon>
        <taxon>Streptomyces</taxon>
    </lineage>
</organism>
<reference evidence="1 2" key="1">
    <citation type="submission" date="2023-07" db="EMBL/GenBank/DDBJ databases">
        <title>Comparative genomics of wheat-associated soil bacteria to identify genetic determinants of phenazine resistance.</title>
        <authorList>
            <person name="Mouncey N."/>
        </authorList>
    </citation>
    <scope>NUCLEOTIDE SEQUENCE [LARGE SCALE GENOMIC DNA]</scope>
    <source>
        <strain evidence="1 2">W4I19-2</strain>
    </source>
</reference>
<protein>
    <recommendedName>
        <fullName evidence="3">Lipoprotein</fullName>
    </recommendedName>
</protein>
<accession>A0ABU0Q1L7</accession>